<dbReference type="EMBL" id="JBHTBQ010000027">
    <property type="protein sequence ID" value="MFC7420826.1"/>
    <property type="molecule type" value="Genomic_DNA"/>
</dbReference>
<keyword evidence="3" id="KW-1185">Reference proteome</keyword>
<comment type="caution">
    <text evidence="2">The sequence shown here is derived from an EMBL/GenBank/DDBJ whole genome shotgun (WGS) entry which is preliminary data.</text>
</comment>
<feature type="chain" id="PRO_5045575316" description="Lipoprotein" evidence="1">
    <location>
        <begin position="18"/>
        <end position="768"/>
    </location>
</feature>
<feature type="signal peptide" evidence="1">
    <location>
        <begin position="1"/>
        <end position="17"/>
    </location>
</feature>
<proteinExistence type="predicted"/>
<accession>A0ABW2QYR2</accession>
<evidence type="ECO:0000313" key="2">
    <source>
        <dbReference type="EMBL" id="MFC7420826.1"/>
    </source>
</evidence>
<name>A0ABW2QYR2_9NEIS</name>
<dbReference type="Proteomes" id="UP001596473">
    <property type="component" value="Unassembled WGS sequence"/>
</dbReference>
<organism evidence="2 3">
    <name type="scientific">Iodobacter arcticus</name>
    <dbReference type="NCBI Taxonomy" id="590593"/>
    <lineage>
        <taxon>Bacteria</taxon>
        <taxon>Pseudomonadati</taxon>
        <taxon>Pseudomonadota</taxon>
        <taxon>Betaproteobacteria</taxon>
        <taxon>Neisseriales</taxon>
        <taxon>Chitinibacteraceae</taxon>
        <taxon>Iodobacter</taxon>
    </lineage>
</organism>
<reference evidence="3" key="1">
    <citation type="journal article" date="2019" name="Int. J. Syst. Evol. Microbiol.">
        <title>The Global Catalogue of Microorganisms (GCM) 10K type strain sequencing project: providing services to taxonomists for standard genome sequencing and annotation.</title>
        <authorList>
            <consortium name="The Broad Institute Genomics Platform"/>
            <consortium name="The Broad Institute Genome Sequencing Center for Infectious Disease"/>
            <person name="Wu L."/>
            <person name="Ma J."/>
        </authorList>
    </citation>
    <scope>NUCLEOTIDE SEQUENCE [LARGE SCALE GENOMIC DNA]</scope>
    <source>
        <strain evidence="3">CCUG 62945</strain>
    </source>
</reference>
<dbReference type="RefSeq" id="WP_380188421.1">
    <property type="nucleotide sequence ID" value="NZ_JBHTBQ010000027.1"/>
</dbReference>
<dbReference type="PROSITE" id="PS51257">
    <property type="entry name" value="PROKAR_LIPOPROTEIN"/>
    <property type="match status" value="1"/>
</dbReference>
<sequence length="768" mass="79859">MKATLALSILAAAVLSACGGGGGGSDTASGAASADVPLRMQGGGGACGNGCGGNSGGGSTGGGVGGGGGLSMMRNVVVSISKVDGTVLASADLTSGLVSIFPGTQAGPFIATFTPKANGEYFDEARREWVSLGTSSLRVLLPNLTSNFSANPFTEAAYQYAIKKAGSEAALTATSMQEANDYIKTEFNIKLAERNKITDITLLPTFIDDTKGLATLAATPAGRYGALLSGLAFAAQAFNNKLTTPALAFMKQLVEDVKDNNKIDVSIKPSDLAYGADLPAQLDASINQATTTWGGAELQTEVLSEVTPTTAALMAADGNAFMLSFLSDTNLFGNGSSGQGARLPSSNKAAGSFAAAGSSASSVATAGVFTCSSGGTRTVTVVDANNNRQLDQAGDMEKTVYANCNSGSSTQNGFEEMGALSNVTFSSSYKLSGTLYYKKNTTTIGADNSSSVFQEDYTDETIQQVDANFVLQSLKGKKTLNSFSYLNKNSAGVVIYQEASLSAPGAVYTFDFTRQADGTYQGTTTQVWGKYSSLTETADKMERTATGNRSIVNGSNLFWSGWKSVTRNSKLTNYAHTATVLGVSIYHKSDLALEDEVLTFDGSFNQLTGQMTYSASRVDVTVTSPLGVTSQLVNNYKQTQNWQKDVSDTTSYTAESVRLVNALGTASISSVKSTQVIGLGASNTGKNSFSLAGLLTTSKGYTFNVDSMVPDTKLTWTSADKIYPVSGDLRAFGAKNSSLIIRAKGGNNMDVVYTTSAGQTGTIASRWK</sequence>
<evidence type="ECO:0008006" key="4">
    <source>
        <dbReference type="Google" id="ProtNLM"/>
    </source>
</evidence>
<evidence type="ECO:0000313" key="3">
    <source>
        <dbReference type="Proteomes" id="UP001596473"/>
    </source>
</evidence>
<protein>
    <recommendedName>
        <fullName evidence="4">Lipoprotein</fullName>
    </recommendedName>
</protein>
<gene>
    <name evidence="2" type="ORF">ACFQNF_13235</name>
</gene>
<evidence type="ECO:0000256" key="1">
    <source>
        <dbReference type="SAM" id="SignalP"/>
    </source>
</evidence>
<keyword evidence="1" id="KW-0732">Signal</keyword>